<feature type="transmembrane region" description="Helical" evidence="7">
    <location>
        <begin position="6"/>
        <end position="21"/>
    </location>
</feature>
<dbReference type="EMBL" id="NWVK02000003">
    <property type="protein sequence ID" value="TVS92673.1"/>
    <property type="molecule type" value="Genomic_DNA"/>
</dbReference>
<evidence type="ECO:0000313" key="10">
    <source>
        <dbReference type="Proteomes" id="UP000515744"/>
    </source>
</evidence>
<comment type="similarity">
    <text evidence="2">Belongs to the CPA3 antiporters (TC 2.A.63) subunit C family.</text>
</comment>
<dbReference type="OrthoDB" id="9799219at2"/>
<dbReference type="PANTHER" id="PTHR34583">
    <property type="entry name" value="ANTIPORTER SUBUNIT MNHC2-RELATED"/>
    <property type="match status" value="1"/>
</dbReference>
<accession>A0A6H2NVG0</accession>
<dbReference type="EMBL" id="CP050531">
    <property type="protein sequence ID" value="QMV45820.1"/>
    <property type="molecule type" value="Genomic_DNA"/>
</dbReference>
<reference evidence="9" key="1">
    <citation type="submission" date="2019-07" db="EMBL/GenBank/DDBJ databases">
        <title>Genome assemblies of Wolbachia strains wAlbA and wAlbB in wild caught Aedes albopictus specimens.</title>
        <authorList>
            <person name="Kulkarni A."/>
            <person name="Yu W."/>
            <person name="Xue R.-D."/>
            <person name="Ma Y."/>
            <person name="Xu J."/>
        </authorList>
    </citation>
    <scope>NUCLEOTIDE SEQUENCE</scope>
    <source>
        <strain evidence="9">FL2016</strain>
    </source>
</reference>
<dbReference type="Gene3D" id="1.10.287.3510">
    <property type="match status" value="1"/>
</dbReference>
<comment type="subcellular location">
    <subcellularLocation>
        <location evidence="1">Cell membrane</location>
        <topology evidence="1">Multi-pass membrane protein</topology>
    </subcellularLocation>
</comment>
<keyword evidence="3" id="KW-1003">Cell membrane</keyword>
<dbReference type="RefSeq" id="WP_096617048.1">
    <property type="nucleotide sequence ID" value="NZ_CP050531.1"/>
</dbReference>
<organism evidence="9">
    <name type="scientific">Wolbachia pipientis</name>
    <dbReference type="NCBI Taxonomy" id="955"/>
    <lineage>
        <taxon>Bacteria</taxon>
        <taxon>Pseudomonadati</taxon>
        <taxon>Pseudomonadota</taxon>
        <taxon>Alphaproteobacteria</taxon>
        <taxon>Rickettsiales</taxon>
        <taxon>Anaplasmataceae</taxon>
        <taxon>Wolbachieae</taxon>
        <taxon>Wolbachia</taxon>
    </lineage>
</organism>
<sequence length="108" mass="12027">MTLYNYTIIIVLMVLGLYIIINDKNLIKKMIGVSVFQASVLLFYISLGYIKSSLPPILVSNFYLYSNPIPHVLMLTAIVVGIATFSVGLSIAVKMEEKYGTIDQDKCT</sequence>
<proteinExistence type="inferred from homology"/>
<reference evidence="8 10" key="3">
    <citation type="journal article" date="2020" name="Mol. Biol. Evol.">
        <title>Life and death of selfish genes: comparative genomics reveals the dynamic evolution of cytoplasmic incompatibility.</title>
        <authorList>
            <person name="Martinez J."/>
            <person name="Klasson L."/>
            <person name="Welch J."/>
            <person name="Jiggins F.M."/>
        </authorList>
    </citation>
    <scope>NUCLEOTIDE SEQUENCE [LARGE SCALE GENOMIC DNA]</scope>
    <source>
        <strain evidence="8">WStv</strain>
    </source>
</reference>
<evidence type="ECO:0000256" key="5">
    <source>
        <dbReference type="ARBA" id="ARBA00022989"/>
    </source>
</evidence>
<feature type="transmembrane region" description="Helical" evidence="7">
    <location>
        <begin position="33"/>
        <end position="52"/>
    </location>
</feature>
<evidence type="ECO:0000256" key="4">
    <source>
        <dbReference type="ARBA" id="ARBA00022692"/>
    </source>
</evidence>
<dbReference type="InterPro" id="IPR039428">
    <property type="entry name" value="NUOK/Mnh_C1-like"/>
</dbReference>
<keyword evidence="4 7" id="KW-0812">Transmembrane</keyword>
<evidence type="ECO:0000256" key="6">
    <source>
        <dbReference type="ARBA" id="ARBA00023136"/>
    </source>
</evidence>
<evidence type="ECO:0000313" key="8">
    <source>
        <dbReference type="EMBL" id="QMV45820.1"/>
    </source>
</evidence>
<dbReference type="Proteomes" id="UP000217566">
    <property type="component" value="Unassembled WGS sequence"/>
</dbReference>
<gene>
    <name evidence="9" type="ORF">COM43_000140</name>
    <name evidence="8" type="ORF">HC358_01630</name>
</gene>
<protein>
    <submittedName>
        <fullName evidence="8 9">Cation:proton antiporter</fullName>
    </submittedName>
</protein>
<feature type="transmembrane region" description="Helical" evidence="7">
    <location>
        <begin position="72"/>
        <end position="93"/>
    </location>
</feature>
<evidence type="ECO:0000256" key="3">
    <source>
        <dbReference type="ARBA" id="ARBA00022475"/>
    </source>
</evidence>
<keyword evidence="5 7" id="KW-1133">Transmembrane helix</keyword>
<reference evidence="10" key="2">
    <citation type="journal article" date="2020" name="Mol. Biol.">
        <title>Life and death of selfish genes: comparative genomics reveals the dynamic evolution of cytoplasmic incompatibility.</title>
        <authorList>
            <person name="Martinez J."/>
            <person name="Klasson L."/>
            <person name="Welch J."/>
            <person name="Jiggins F.M."/>
        </authorList>
    </citation>
    <scope>NUCLEOTIDE SEQUENCE [LARGE SCALE GENOMIC DNA]</scope>
</reference>
<evidence type="ECO:0000313" key="9">
    <source>
        <dbReference type="EMBL" id="TVS92673.1"/>
    </source>
</evidence>
<keyword evidence="6 7" id="KW-0472">Membrane</keyword>
<dbReference type="AlphaFoldDB" id="A0A6H2NVG0"/>
<dbReference type="NCBIfam" id="NF005624">
    <property type="entry name" value="PRK07375.2-3"/>
    <property type="match status" value="1"/>
</dbReference>
<evidence type="ECO:0000256" key="2">
    <source>
        <dbReference type="ARBA" id="ARBA00010388"/>
    </source>
</evidence>
<dbReference type="Pfam" id="PF00420">
    <property type="entry name" value="Oxidored_q2"/>
    <property type="match status" value="1"/>
</dbReference>
<dbReference type="InterPro" id="IPR050601">
    <property type="entry name" value="CPA3_antiporter_subunitC"/>
</dbReference>
<evidence type="ECO:0000256" key="7">
    <source>
        <dbReference type="SAM" id="Phobius"/>
    </source>
</evidence>
<dbReference type="Proteomes" id="UP000515744">
    <property type="component" value="Chromosome"/>
</dbReference>
<evidence type="ECO:0000256" key="1">
    <source>
        <dbReference type="ARBA" id="ARBA00004651"/>
    </source>
</evidence>
<name>A0A6H2NVG0_WOLPI</name>
<dbReference type="GO" id="GO:0005886">
    <property type="term" value="C:plasma membrane"/>
    <property type="evidence" value="ECO:0007669"/>
    <property type="project" value="UniProtKB-SubCell"/>
</dbReference>
<dbReference type="PANTHER" id="PTHR34583:SF2">
    <property type="entry name" value="ANTIPORTER SUBUNIT MNHC2-RELATED"/>
    <property type="match status" value="1"/>
</dbReference>